<dbReference type="RefSeq" id="WP_025356490.1">
    <property type="nucleotide sequence ID" value="NZ_BAAABQ010000073.1"/>
</dbReference>
<keyword evidence="2 4" id="KW-0238">DNA-binding</keyword>
<dbReference type="PANTHER" id="PTHR30055:SF234">
    <property type="entry name" value="HTH-TYPE TRANSCRIPTIONAL REGULATOR BETI"/>
    <property type="match status" value="1"/>
</dbReference>
<keyword evidence="7" id="KW-1185">Reference proteome</keyword>
<accession>A0ABR6BNH3</accession>
<gene>
    <name evidence="6" type="ORF">BC739_005647</name>
</gene>
<reference evidence="6 7" key="1">
    <citation type="submission" date="2020-08" db="EMBL/GenBank/DDBJ databases">
        <title>Genomic Encyclopedia of Archaeal and Bacterial Type Strains, Phase II (KMG-II): from individual species to whole genera.</title>
        <authorList>
            <person name="Goeker M."/>
        </authorList>
    </citation>
    <scope>NUCLEOTIDE SEQUENCE [LARGE SCALE GENOMIC DNA]</scope>
    <source>
        <strain evidence="6 7">DSM 43850</strain>
    </source>
</reference>
<evidence type="ECO:0000313" key="7">
    <source>
        <dbReference type="Proteomes" id="UP000517916"/>
    </source>
</evidence>
<dbReference type="InterPro" id="IPR009057">
    <property type="entry name" value="Homeodomain-like_sf"/>
</dbReference>
<dbReference type="Gene3D" id="1.10.357.10">
    <property type="entry name" value="Tetracycline Repressor, domain 2"/>
    <property type="match status" value="1"/>
</dbReference>
<evidence type="ECO:0000256" key="2">
    <source>
        <dbReference type="ARBA" id="ARBA00023125"/>
    </source>
</evidence>
<sequence>MTRRTQQERREATVAKLVDATISAIVELGYHRTSVQAICGRAGLSVGAMFRQFDSRLDLVVAAVEEVVARHLAHFREHLAALAAEEDVITASLRFLRQATGSPLTHVLREVLIAARTEQELRSRVRPTIHRYYSAIFADAEHAGVLAPLPPEHRENVVHMMVHLFSGEALITGVDPRPEQAEAQLQLARRMLLTLAGTD</sequence>
<dbReference type="Proteomes" id="UP000517916">
    <property type="component" value="Unassembled WGS sequence"/>
</dbReference>
<dbReference type="InterPro" id="IPR050109">
    <property type="entry name" value="HTH-type_TetR-like_transc_reg"/>
</dbReference>
<evidence type="ECO:0000259" key="5">
    <source>
        <dbReference type="PROSITE" id="PS50977"/>
    </source>
</evidence>
<keyword evidence="3" id="KW-0804">Transcription</keyword>
<organism evidence="6 7">
    <name type="scientific">Kutzneria viridogrisea</name>
    <dbReference type="NCBI Taxonomy" id="47990"/>
    <lineage>
        <taxon>Bacteria</taxon>
        <taxon>Bacillati</taxon>
        <taxon>Actinomycetota</taxon>
        <taxon>Actinomycetes</taxon>
        <taxon>Pseudonocardiales</taxon>
        <taxon>Pseudonocardiaceae</taxon>
        <taxon>Kutzneria</taxon>
    </lineage>
</organism>
<dbReference type="SUPFAM" id="SSF46689">
    <property type="entry name" value="Homeodomain-like"/>
    <property type="match status" value="1"/>
</dbReference>
<evidence type="ECO:0000256" key="3">
    <source>
        <dbReference type="ARBA" id="ARBA00023163"/>
    </source>
</evidence>
<name>A0ABR6BNH3_9PSEU</name>
<dbReference type="InterPro" id="IPR001647">
    <property type="entry name" value="HTH_TetR"/>
</dbReference>
<comment type="caution">
    <text evidence="6">The sequence shown here is derived from an EMBL/GenBank/DDBJ whole genome shotgun (WGS) entry which is preliminary data.</text>
</comment>
<evidence type="ECO:0000313" key="6">
    <source>
        <dbReference type="EMBL" id="MBA8928430.1"/>
    </source>
</evidence>
<dbReference type="PANTHER" id="PTHR30055">
    <property type="entry name" value="HTH-TYPE TRANSCRIPTIONAL REGULATOR RUTR"/>
    <property type="match status" value="1"/>
</dbReference>
<keyword evidence="1" id="KW-0805">Transcription regulation</keyword>
<dbReference type="PROSITE" id="PS50977">
    <property type="entry name" value="HTH_TETR_2"/>
    <property type="match status" value="1"/>
</dbReference>
<evidence type="ECO:0000256" key="4">
    <source>
        <dbReference type="PROSITE-ProRule" id="PRU00335"/>
    </source>
</evidence>
<feature type="domain" description="HTH tetR-type" evidence="5">
    <location>
        <begin position="11"/>
        <end position="71"/>
    </location>
</feature>
<dbReference type="EMBL" id="JACJID010000004">
    <property type="protein sequence ID" value="MBA8928430.1"/>
    <property type="molecule type" value="Genomic_DNA"/>
</dbReference>
<feature type="DNA-binding region" description="H-T-H motif" evidence="4">
    <location>
        <begin position="34"/>
        <end position="53"/>
    </location>
</feature>
<evidence type="ECO:0000256" key="1">
    <source>
        <dbReference type="ARBA" id="ARBA00023015"/>
    </source>
</evidence>
<protein>
    <submittedName>
        <fullName evidence="6">AcrR family transcriptional regulator</fullName>
    </submittedName>
</protein>
<dbReference type="Pfam" id="PF00440">
    <property type="entry name" value="TetR_N"/>
    <property type="match status" value="1"/>
</dbReference>
<proteinExistence type="predicted"/>